<comment type="caution">
    <text evidence="2">The sequence shown here is derived from an EMBL/GenBank/DDBJ whole genome shotgun (WGS) entry which is preliminary data.</text>
</comment>
<dbReference type="SUPFAM" id="SSF52129">
    <property type="entry name" value="Caspase-like"/>
    <property type="match status" value="1"/>
</dbReference>
<dbReference type="Pfam" id="PF00656">
    <property type="entry name" value="Peptidase_C14"/>
    <property type="match status" value="1"/>
</dbReference>
<protein>
    <recommendedName>
        <fullName evidence="1">Caspase family p20 domain-containing protein</fullName>
    </recommendedName>
</protein>
<reference evidence="2" key="2">
    <citation type="submission" date="2020-12" db="EMBL/GenBank/DDBJ databases">
        <authorList>
            <person name="Kanost M."/>
        </authorList>
    </citation>
    <scope>NUCLEOTIDE SEQUENCE</scope>
</reference>
<dbReference type="Gene3D" id="3.40.50.1460">
    <property type="match status" value="1"/>
</dbReference>
<dbReference type="EMBL" id="JH668677">
    <property type="protein sequence ID" value="KAG6460523.1"/>
    <property type="molecule type" value="Genomic_DNA"/>
</dbReference>
<reference evidence="2" key="1">
    <citation type="journal article" date="2016" name="Insect Biochem. Mol. Biol.">
        <title>Multifaceted biological insights from a draft genome sequence of the tobacco hornworm moth, Manduca sexta.</title>
        <authorList>
            <person name="Kanost M.R."/>
            <person name="Arrese E.L."/>
            <person name="Cao X."/>
            <person name="Chen Y.R."/>
            <person name="Chellapilla S."/>
            <person name="Goldsmith M.R."/>
            <person name="Grosse-Wilde E."/>
            <person name="Heckel D.G."/>
            <person name="Herndon N."/>
            <person name="Jiang H."/>
            <person name="Papanicolaou A."/>
            <person name="Qu J."/>
            <person name="Soulages J.L."/>
            <person name="Vogel H."/>
            <person name="Walters J."/>
            <person name="Waterhouse R.M."/>
            <person name="Ahn S.J."/>
            <person name="Almeida F.C."/>
            <person name="An C."/>
            <person name="Aqrawi P."/>
            <person name="Bretschneider A."/>
            <person name="Bryant W.B."/>
            <person name="Bucks S."/>
            <person name="Chao H."/>
            <person name="Chevignon G."/>
            <person name="Christen J.M."/>
            <person name="Clarke D.F."/>
            <person name="Dittmer N.T."/>
            <person name="Ferguson L.C.F."/>
            <person name="Garavelou S."/>
            <person name="Gordon K.H.J."/>
            <person name="Gunaratna R.T."/>
            <person name="Han Y."/>
            <person name="Hauser F."/>
            <person name="He Y."/>
            <person name="Heidel-Fischer H."/>
            <person name="Hirsh A."/>
            <person name="Hu Y."/>
            <person name="Jiang H."/>
            <person name="Kalra D."/>
            <person name="Klinner C."/>
            <person name="Konig C."/>
            <person name="Kovar C."/>
            <person name="Kroll A.R."/>
            <person name="Kuwar S.S."/>
            <person name="Lee S.L."/>
            <person name="Lehman R."/>
            <person name="Li K."/>
            <person name="Li Z."/>
            <person name="Liang H."/>
            <person name="Lovelace S."/>
            <person name="Lu Z."/>
            <person name="Mansfield J.H."/>
            <person name="McCulloch K.J."/>
            <person name="Mathew T."/>
            <person name="Morton B."/>
            <person name="Muzny D.M."/>
            <person name="Neunemann D."/>
            <person name="Ongeri F."/>
            <person name="Pauchet Y."/>
            <person name="Pu L.L."/>
            <person name="Pyrousis I."/>
            <person name="Rao X.J."/>
            <person name="Redding A."/>
            <person name="Roesel C."/>
            <person name="Sanchez-Gracia A."/>
            <person name="Schaack S."/>
            <person name="Shukla A."/>
            <person name="Tetreau G."/>
            <person name="Wang Y."/>
            <person name="Xiong G.H."/>
            <person name="Traut W."/>
            <person name="Walsh T.K."/>
            <person name="Worley K.C."/>
            <person name="Wu D."/>
            <person name="Wu W."/>
            <person name="Wu Y.Q."/>
            <person name="Zhang X."/>
            <person name="Zou Z."/>
            <person name="Zucker H."/>
            <person name="Briscoe A.D."/>
            <person name="Burmester T."/>
            <person name="Clem R.J."/>
            <person name="Feyereisen R."/>
            <person name="Grimmelikhuijzen C.J.P."/>
            <person name="Hamodrakas S.J."/>
            <person name="Hansson B.S."/>
            <person name="Huguet E."/>
            <person name="Jermiin L.S."/>
            <person name="Lan Q."/>
            <person name="Lehman H.K."/>
            <person name="Lorenzen M."/>
            <person name="Merzendorfer H."/>
            <person name="Michalopoulos I."/>
            <person name="Morton D.B."/>
            <person name="Muthukrishnan S."/>
            <person name="Oakeshott J.G."/>
            <person name="Palmer W."/>
            <person name="Park Y."/>
            <person name="Passarelli A.L."/>
            <person name="Rozas J."/>
            <person name="Schwartz L.M."/>
            <person name="Smith W."/>
            <person name="Southgate A."/>
            <person name="Vilcinskas A."/>
            <person name="Vogt R."/>
            <person name="Wang P."/>
            <person name="Werren J."/>
            <person name="Yu X.Q."/>
            <person name="Zhou J.J."/>
            <person name="Brown S.J."/>
            <person name="Scherer S.E."/>
            <person name="Richards S."/>
            <person name="Blissard G.W."/>
        </authorList>
    </citation>
    <scope>NUCLEOTIDE SEQUENCE</scope>
</reference>
<keyword evidence="3" id="KW-1185">Reference proteome</keyword>
<evidence type="ECO:0000313" key="3">
    <source>
        <dbReference type="Proteomes" id="UP000791440"/>
    </source>
</evidence>
<dbReference type="PANTHER" id="PTHR22576">
    <property type="entry name" value="MUCOSA ASSOCIATED LYMPHOID TISSUE LYMPHOMA TRANSLOCATION PROTEIN 1/PARACASPASE"/>
    <property type="match status" value="1"/>
</dbReference>
<sequence length="346" mass="39206">MSLLQQLQYNDYKKAKAFTLEQCVTIASLTKLEISFNNVDNPGEHLLEELHRNGFTKSNYEALLLSLQRYRPQAKIAILIANDKYIHLSKLATPSTDCDSLGSNLKLLGFIVVTIKNTTAHDLKVILRNISDVIPADSYCFMFYAGHGCQLCNTKCMLGIDCPTENVEVEHCVTENYALKVLEGCQLDMCILIMDMCRVPLDREANPSIYLSMTDVEDYMIHNNLLICYSTQSSKGAYEMVQMEFSTMNGNSTYQLQTGDSKRILSGMSVYVNALCTRFEDSTDISSLLDRVHADVERLLEKQRPIKLQCGTDKRYLYDATIGDTTTFLQTLKEATKSYKEHCIVY</sequence>
<dbReference type="PROSITE" id="PS50208">
    <property type="entry name" value="CASPASE_P20"/>
    <property type="match status" value="1"/>
</dbReference>
<gene>
    <name evidence="2" type="ORF">O3G_MSEX012046</name>
</gene>
<dbReference type="InterPro" id="IPR052039">
    <property type="entry name" value="Caspase-related_regulators"/>
</dbReference>
<feature type="domain" description="Caspase family p20" evidence="1">
    <location>
        <begin position="73"/>
        <end position="148"/>
    </location>
</feature>
<dbReference type="GO" id="GO:0006508">
    <property type="term" value="P:proteolysis"/>
    <property type="evidence" value="ECO:0007669"/>
    <property type="project" value="InterPro"/>
</dbReference>
<organism evidence="2 3">
    <name type="scientific">Manduca sexta</name>
    <name type="common">Tobacco hawkmoth</name>
    <name type="synonym">Tobacco hornworm</name>
    <dbReference type="NCBI Taxonomy" id="7130"/>
    <lineage>
        <taxon>Eukaryota</taxon>
        <taxon>Metazoa</taxon>
        <taxon>Ecdysozoa</taxon>
        <taxon>Arthropoda</taxon>
        <taxon>Hexapoda</taxon>
        <taxon>Insecta</taxon>
        <taxon>Pterygota</taxon>
        <taxon>Neoptera</taxon>
        <taxon>Endopterygota</taxon>
        <taxon>Lepidoptera</taxon>
        <taxon>Glossata</taxon>
        <taxon>Ditrysia</taxon>
        <taxon>Bombycoidea</taxon>
        <taxon>Sphingidae</taxon>
        <taxon>Sphinginae</taxon>
        <taxon>Sphingini</taxon>
        <taxon>Manduca</taxon>
    </lineage>
</organism>
<dbReference type="GO" id="GO:0004197">
    <property type="term" value="F:cysteine-type endopeptidase activity"/>
    <property type="evidence" value="ECO:0007669"/>
    <property type="project" value="InterPro"/>
</dbReference>
<evidence type="ECO:0000259" key="1">
    <source>
        <dbReference type="PROSITE" id="PS50208"/>
    </source>
</evidence>
<accession>A0A921ZNK6</accession>
<evidence type="ECO:0000313" key="2">
    <source>
        <dbReference type="EMBL" id="KAG6460523.1"/>
    </source>
</evidence>
<dbReference type="InterPro" id="IPR029030">
    <property type="entry name" value="Caspase-like_dom_sf"/>
</dbReference>
<proteinExistence type="predicted"/>
<dbReference type="Proteomes" id="UP000791440">
    <property type="component" value="Unassembled WGS sequence"/>
</dbReference>
<dbReference type="AlphaFoldDB" id="A0A921ZNK6"/>
<dbReference type="PANTHER" id="PTHR22576:SF37">
    <property type="entry name" value="MUCOSA-ASSOCIATED LYMPHOID TISSUE LYMPHOMA TRANSLOCATION PROTEIN 1"/>
    <property type="match status" value="1"/>
</dbReference>
<dbReference type="InterPro" id="IPR001309">
    <property type="entry name" value="Pept_C14_p20"/>
</dbReference>
<dbReference type="InterPro" id="IPR011600">
    <property type="entry name" value="Pept_C14_caspase"/>
</dbReference>
<name>A0A921ZNK6_MANSE</name>